<evidence type="ECO:0000313" key="2">
    <source>
        <dbReference type="EMBL" id="TGO02436.1"/>
    </source>
</evidence>
<dbReference type="InterPro" id="IPR013321">
    <property type="entry name" value="Arc_rbn_hlx_hlx"/>
</dbReference>
<reference evidence="2 3" key="1">
    <citation type="journal article" date="2016" name="Front. Microbiol.">
        <title>Single-Cell (Meta-)Genomics of a Dimorphic Candidatus Thiomargarita nelsonii Reveals Genomic Plasticity.</title>
        <authorList>
            <person name="Flood B.E."/>
            <person name="Fliss P."/>
            <person name="Jones D.S."/>
            <person name="Dick G.J."/>
            <person name="Jain S."/>
            <person name="Kaster A.K."/>
            <person name="Winkel M."/>
            <person name="Mussmann M."/>
            <person name="Bailey J."/>
        </authorList>
    </citation>
    <scope>NUCLEOTIDE SEQUENCE [LARGE SCALE GENOMIC DNA]</scope>
    <source>
        <strain evidence="2">Hydrate Ridge</strain>
    </source>
</reference>
<proteinExistence type="predicted"/>
<evidence type="ECO:0000256" key="1">
    <source>
        <dbReference type="SAM" id="Coils"/>
    </source>
</evidence>
<gene>
    <name evidence="2" type="ORF">PN36_25195</name>
</gene>
<dbReference type="AlphaFoldDB" id="A0A4E0RFC5"/>
<dbReference type="Gene3D" id="1.10.1220.10">
    <property type="entry name" value="Met repressor-like"/>
    <property type="match status" value="1"/>
</dbReference>
<sequence length="86" mass="10352">MNLQNSYDRITFSLPHSMNLALDDLKDELQRTKSDIIKQAIEYFLRLQEERKLQQAIKLMAKEYENNEELTYLTVLDAATRWENYH</sequence>
<dbReference type="Proteomes" id="UP000030428">
    <property type="component" value="Unassembled WGS sequence"/>
</dbReference>
<dbReference type="GO" id="GO:0006355">
    <property type="term" value="P:regulation of DNA-templated transcription"/>
    <property type="evidence" value="ECO:0007669"/>
    <property type="project" value="InterPro"/>
</dbReference>
<keyword evidence="1" id="KW-0175">Coiled coil</keyword>
<keyword evidence="3" id="KW-1185">Reference proteome</keyword>
<accession>A0A4E0RFC5</accession>
<name>A0A4E0RFC5_9GAMM</name>
<organism evidence="2 3">
    <name type="scientific">Candidatus Thiomargarita nelsonii</name>
    <dbReference type="NCBI Taxonomy" id="1003181"/>
    <lineage>
        <taxon>Bacteria</taxon>
        <taxon>Pseudomonadati</taxon>
        <taxon>Pseudomonadota</taxon>
        <taxon>Gammaproteobacteria</taxon>
        <taxon>Thiotrichales</taxon>
        <taxon>Thiotrichaceae</taxon>
        <taxon>Thiomargarita</taxon>
    </lineage>
</organism>
<feature type="coiled-coil region" evidence="1">
    <location>
        <begin position="22"/>
        <end position="67"/>
    </location>
</feature>
<protein>
    <submittedName>
        <fullName evidence="2">Uncharacterized protein</fullName>
    </submittedName>
</protein>
<dbReference type="EMBL" id="JSZA02000136">
    <property type="protein sequence ID" value="TGO02436.1"/>
    <property type="molecule type" value="Genomic_DNA"/>
</dbReference>
<comment type="caution">
    <text evidence="2">The sequence shown here is derived from an EMBL/GenBank/DDBJ whole genome shotgun (WGS) entry which is preliminary data.</text>
</comment>
<evidence type="ECO:0000313" key="3">
    <source>
        <dbReference type="Proteomes" id="UP000030428"/>
    </source>
</evidence>